<keyword evidence="3" id="KW-1185">Reference proteome</keyword>
<dbReference type="Proteomes" id="UP000654075">
    <property type="component" value="Unassembled WGS sequence"/>
</dbReference>
<feature type="region of interest" description="Disordered" evidence="1">
    <location>
        <begin position="29"/>
        <end position="48"/>
    </location>
</feature>
<comment type="caution">
    <text evidence="2">The sequence shown here is derived from an EMBL/GenBank/DDBJ whole genome shotgun (WGS) entry which is preliminary data.</text>
</comment>
<protein>
    <submittedName>
        <fullName evidence="2">Uncharacterized protein</fullName>
    </submittedName>
</protein>
<accession>A0A813EAS5</accession>
<proteinExistence type="predicted"/>
<dbReference type="OMA" id="YMLMKDD"/>
<evidence type="ECO:0000256" key="1">
    <source>
        <dbReference type="SAM" id="MobiDB-lite"/>
    </source>
</evidence>
<dbReference type="OrthoDB" id="415865at2759"/>
<sequence>MEWKKVALMAGAAAGSAAVLWYLLKEEKSAGRSSSSASDAKSIKKQGVEEITKEEVRQILQDIIKSQDQMKGYIKELTQELLSKSLSFDDTYQKVRKVQPQDPLEQYGLSMMEFDRLLDKHQHDPDVREAIAKIMGAPSPSSVASEKVQSISVRKVIDVHNFMLQELEKLVDDYQKAPGREGYDMKTVTIAAQAIVGSQIEAKFGITSE</sequence>
<feature type="non-terminal residue" evidence="2">
    <location>
        <position position="209"/>
    </location>
</feature>
<evidence type="ECO:0000313" key="2">
    <source>
        <dbReference type="EMBL" id="CAE8596188.1"/>
    </source>
</evidence>
<feature type="compositionally biased region" description="Low complexity" evidence="1">
    <location>
        <begin position="31"/>
        <end position="40"/>
    </location>
</feature>
<evidence type="ECO:0000313" key="3">
    <source>
        <dbReference type="Proteomes" id="UP000654075"/>
    </source>
</evidence>
<dbReference type="EMBL" id="CAJNNV010008406">
    <property type="protein sequence ID" value="CAE8596188.1"/>
    <property type="molecule type" value="Genomic_DNA"/>
</dbReference>
<reference evidence="2" key="1">
    <citation type="submission" date="2021-02" db="EMBL/GenBank/DDBJ databases">
        <authorList>
            <person name="Dougan E. K."/>
            <person name="Rhodes N."/>
            <person name="Thang M."/>
            <person name="Chan C."/>
        </authorList>
    </citation>
    <scope>NUCLEOTIDE SEQUENCE</scope>
</reference>
<organism evidence="2 3">
    <name type="scientific">Polarella glacialis</name>
    <name type="common">Dinoflagellate</name>
    <dbReference type="NCBI Taxonomy" id="89957"/>
    <lineage>
        <taxon>Eukaryota</taxon>
        <taxon>Sar</taxon>
        <taxon>Alveolata</taxon>
        <taxon>Dinophyceae</taxon>
        <taxon>Suessiales</taxon>
        <taxon>Suessiaceae</taxon>
        <taxon>Polarella</taxon>
    </lineage>
</organism>
<gene>
    <name evidence="2" type="ORF">PGLA1383_LOCUS14657</name>
</gene>
<dbReference type="AlphaFoldDB" id="A0A813EAS5"/>
<name>A0A813EAS5_POLGL</name>